<dbReference type="EMBL" id="JAUCMX010000023">
    <property type="protein sequence ID" value="KAK3512429.1"/>
    <property type="molecule type" value="Genomic_DNA"/>
</dbReference>
<feature type="domain" description="Reverse transcriptase" evidence="1">
    <location>
        <begin position="1"/>
        <end position="183"/>
    </location>
</feature>
<dbReference type="PROSITE" id="PS50878">
    <property type="entry name" value="RT_POL"/>
    <property type="match status" value="1"/>
</dbReference>
<protein>
    <recommendedName>
        <fullName evidence="1">Reverse transcriptase domain-containing protein</fullName>
    </recommendedName>
</protein>
<keyword evidence="3" id="KW-1185">Reference proteome</keyword>
<dbReference type="InterPro" id="IPR000477">
    <property type="entry name" value="RT_dom"/>
</dbReference>
<dbReference type="Pfam" id="PF00078">
    <property type="entry name" value="RVT_1"/>
    <property type="match status" value="1"/>
</dbReference>
<evidence type="ECO:0000313" key="2">
    <source>
        <dbReference type="EMBL" id="KAK3512429.1"/>
    </source>
</evidence>
<evidence type="ECO:0000259" key="1">
    <source>
        <dbReference type="PROSITE" id="PS50878"/>
    </source>
</evidence>
<comment type="caution">
    <text evidence="2">The sequence shown here is derived from an EMBL/GenBank/DDBJ whole genome shotgun (WGS) entry which is preliminary data.</text>
</comment>
<reference evidence="2" key="1">
    <citation type="submission" date="2023-06" db="EMBL/GenBank/DDBJ databases">
        <title>Male Hemibagrus guttatus genome.</title>
        <authorList>
            <person name="Bian C."/>
        </authorList>
    </citation>
    <scope>NUCLEOTIDE SEQUENCE</scope>
    <source>
        <strain evidence="2">Male_cb2023</strain>
        <tissue evidence="2">Muscle</tissue>
    </source>
</reference>
<sequence>MPPSQMLNNFYTRFEAQNDVTARKTIPPPEDQVLCLTTADVRKTLCTVNPRKAAGPDHIPGRVLRECAEQLADVFIDIFNISLSSAIVLDFLTGTPQSVRIGNSTSSATTLNTGAPQGCVLSPLLFTLLTHNCAAMHRSNHIIKFADDMTVVGLISKNNESAYREEVQRLTAWCKDNNLSLNV</sequence>
<dbReference type="Proteomes" id="UP001274896">
    <property type="component" value="Unassembled WGS sequence"/>
</dbReference>
<name>A0AAE0UM54_9TELE</name>
<dbReference type="SUPFAM" id="SSF56672">
    <property type="entry name" value="DNA/RNA polymerases"/>
    <property type="match status" value="1"/>
</dbReference>
<accession>A0AAE0UM54</accession>
<dbReference type="AlphaFoldDB" id="A0AAE0UM54"/>
<dbReference type="PANTHER" id="PTHR19446">
    <property type="entry name" value="REVERSE TRANSCRIPTASES"/>
    <property type="match status" value="1"/>
</dbReference>
<evidence type="ECO:0000313" key="3">
    <source>
        <dbReference type="Proteomes" id="UP001274896"/>
    </source>
</evidence>
<organism evidence="2 3">
    <name type="scientific">Hemibagrus guttatus</name>
    <dbReference type="NCBI Taxonomy" id="175788"/>
    <lineage>
        <taxon>Eukaryota</taxon>
        <taxon>Metazoa</taxon>
        <taxon>Chordata</taxon>
        <taxon>Craniata</taxon>
        <taxon>Vertebrata</taxon>
        <taxon>Euteleostomi</taxon>
        <taxon>Actinopterygii</taxon>
        <taxon>Neopterygii</taxon>
        <taxon>Teleostei</taxon>
        <taxon>Ostariophysi</taxon>
        <taxon>Siluriformes</taxon>
        <taxon>Bagridae</taxon>
        <taxon>Hemibagrus</taxon>
    </lineage>
</organism>
<gene>
    <name evidence="2" type="ORF">QTP70_009852</name>
</gene>
<proteinExistence type="predicted"/>
<dbReference type="InterPro" id="IPR043502">
    <property type="entry name" value="DNA/RNA_pol_sf"/>
</dbReference>